<dbReference type="OrthoDB" id="9783157at2"/>
<dbReference type="InterPro" id="IPR012022">
    <property type="entry name" value="UCP005295"/>
</dbReference>
<dbReference type="Pfam" id="PF01026">
    <property type="entry name" value="TatD_DNase"/>
    <property type="match status" value="1"/>
</dbReference>
<evidence type="ECO:0000313" key="2">
    <source>
        <dbReference type="EMBL" id="QDU56410.1"/>
    </source>
</evidence>
<dbReference type="EMBL" id="CP036278">
    <property type="protein sequence ID" value="QDU56410.1"/>
    <property type="molecule type" value="Genomic_DNA"/>
</dbReference>
<dbReference type="GO" id="GO:0016788">
    <property type="term" value="F:hydrolase activity, acting on ester bonds"/>
    <property type="evidence" value="ECO:0007669"/>
    <property type="project" value="UniProtKB-UniRule"/>
</dbReference>
<organism evidence="2 3">
    <name type="scientific">Aeoliella mucimassa</name>
    <dbReference type="NCBI Taxonomy" id="2527972"/>
    <lineage>
        <taxon>Bacteria</taxon>
        <taxon>Pseudomonadati</taxon>
        <taxon>Planctomycetota</taxon>
        <taxon>Planctomycetia</taxon>
        <taxon>Pirellulales</taxon>
        <taxon>Lacipirellulaceae</taxon>
        <taxon>Aeoliella</taxon>
    </lineage>
</organism>
<dbReference type="PANTHER" id="PTHR42658:SF1">
    <property type="entry name" value="HYDROLASE TATD"/>
    <property type="match status" value="1"/>
</dbReference>
<keyword evidence="1" id="KW-0479">Metal-binding</keyword>
<sequence>MQYIDPHIHMVSRTTDDYETLAKMGCVAVSEPAFWAGFDRGSVDGFRDYFEQLTTFERKRASWYGIQHYTWLCINAKEAENVSLSREVIDMIPEFLDRPGVLGIGEIGLNKNTRNEATVFLEHIDLAMETNEQILIHTPHLEDKYQGTRMIIDMLTSDARIDRSRVLVDHVEEHTVRLVLEEGFWAGMTLYPVSKCTPDRAVDMVELYGPERLLVNSAGDWGPSKPTAVPDFIMAMRKRGHSEALIRQVTYENPLKFFRQSRKFDYQPAN</sequence>
<gene>
    <name evidence="2" type="ORF">Pan181_26190</name>
</gene>
<dbReference type="InterPro" id="IPR032466">
    <property type="entry name" value="Metal_Hydrolase"/>
</dbReference>
<reference evidence="2 3" key="1">
    <citation type="submission" date="2019-02" db="EMBL/GenBank/DDBJ databases">
        <title>Deep-cultivation of Planctomycetes and their phenomic and genomic characterization uncovers novel biology.</title>
        <authorList>
            <person name="Wiegand S."/>
            <person name="Jogler M."/>
            <person name="Boedeker C."/>
            <person name="Pinto D."/>
            <person name="Vollmers J."/>
            <person name="Rivas-Marin E."/>
            <person name="Kohn T."/>
            <person name="Peeters S.H."/>
            <person name="Heuer A."/>
            <person name="Rast P."/>
            <person name="Oberbeckmann S."/>
            <person name="Bunk B."/>
            <person name="Jeske O."/>
            <person name="Meyerdierks A."/>
            <person name="Storesund J.E."/>
            <person name="Kallscheuer N."/>
            <person name="Luecker S."/>
            <person name="Lage O.M."/>
            <person name="Pohl T."/>
            <person name="Merkel B.J."/>
            <person name="Hornburger P."/>
            <person name="Mueller R.-W."/>
            <person name="Bruemmer F."/>
            <person name="Labrenz M."/>
            <person name="Spormann A.M."/>
            <person name="Op den Camp H."/>
            <person name="Overmann J."/>
            <person name="Amann R."/>
            <person name="Jetten M.S.M."/>
            <person name="Mascher T."/>
            <person name="Medema M.H."/>
            <person name="Devos D.P."/>
            <person name="Kaster A.-K."/>
            <person name="Ovreas L."/>
            <person name="Rohde M."/>
            <person name="Galperin M.Y."/>
            <person name="Jogler C."/>
        </authorList>
    </citation>
    <scope>NUCLEOTIDE SEQUENCE [LARGE SCALE GENOMIC DNA]</scope>
    <source>
        <strain evidence="2 3">Pan181</strain>
    </source>
</reference>
<dbReference type="Gene3D" id="3.20.20.140">
    <property type="entry name" value="Metal-dependent hydrolases"/>
    <property type="match status" value="1"/>
</dbReference>
<evidence type="ECO:0000313" key="3">
    <source>
        <dbReference type="Proteomes" id="UP000315750"/>
    </source>
</evidence>
<protein>
    <submittedName>
        <fullName evidence="2">TatD related DNase</fullName>
    </submittedName>
</protein>
<dbReference type="Proteomes" id="UP000315750">
    <property type="component" value="Chromosome"/>
</dbReference>
<dbReference type="AlphaFoldDB" id="A0A518ANW3"/>
<dbReference type="PIRSF" id="PIRSF005295">
    <property type="entry name" value="UCP005295_TatD"/>
    <property type="match status" value="1"/>
</dbReference>
<dbReference type="InterPro" id="IPR001130">
    <property type="entry name" value="TatD-like"/>
</dbReference>
<keyword evidence="3" id="KW-1185">Reference proteome</keyword>
<accession>A0A518ANW3</accession>
<proteinExistence type="inferred from homology"/>
<dbReference type="SUPFAM" id="SSF51556">
    <property type="entry name" value="Metallo-dependent hydrolases"/>
    <property type="match status" value="1"/>
</dbReference>
<comment type="similarity">
    <text evidence="1">Belongs to the metallo-dependent hydrolases superfamily.</text>
</comment>
<dbReference type="PANTHER" id="PTHR42658">
    <property type="entry name" value="HYDROLASE TATD"/>
    <property type="match status" value="1"/>
</dbReference>
<dbReference type="KEGG" id="amuc:Pan181_26190"/>
<dbReference type="GO" id="GO:0046872">
    <property type="term" value="F:metal ion binding"/>
    <property type="evidence" value="ECO:0007669"/>
    <property type="project" value="UniProtKB-KW"/>
</dbReference>
<name>A0A518ANW3_9BACT</name>
<keyword evidence="1" id="KW-0378">Hydrolase</keyword>
<evidence type="ECO:0000256" key="1">
    <source>
        <dbReference type="PIRNR" id="PIRNR005295"/>
    </source>
</evidence>
<dbReference type="RefSeq" id="WP_145247159.1">
    <property type="nucleotide sequence ID" value="NZ_CP036278.1"/>
</dbReference>